<evidence type="ECO:0000259" key="9">
    <source>
        <dbReference type="SMART" id="SM00500"/>
    </source>
</evidence>
<dbReference type="OrthoDB" id="10261918at2759"/>
<dbReference type="InterPro" id="IPR036285">
    <property type="entry name" value="PRP4-like_sf"/>
</dbReference>
<dbReference type="EMBL" id="MBAD02001404">
    <property type="protein sequence ID" value="RLN55018.1"/>
    <property type="molecule type" value="Genomic_DNA"/>
</dbReference>
<comment type="caution">
    <text evidence="11">The sequence shown here is derived from an EMBL/GenBank/DDBJ whole genome shotgun (WGS) entry which is preliminary data.</text>
</comment>
<evidence type="ECO:0000256" key="6">
    <source>
        <dbReference type="ARBA" id="ARBA00023187"/>
    </source>
</evidence>
<feature type="domain" description="Pre-mRNA processing factor 4 (PRP4)-like" evidence="9">
    <location>
        <begin position="66"/>
        <end position="114"/>
    </location>
</feature>
<dbReference type="InterPro" id="IPR039979">
    <property type="entry name" value="PRPF18"/>
</dbReference>
<accession>A0A3F2RRI7</accession>
<dbReference type="GO" id="GO:0071021">
    <property type="term" value="C:U2-type post-spliceosomal complex"/>
    <property type="evidence" value="ECO:0007669"/>
    <property type="project" value="TreeGrafter"/>
</dbReference>
<feature type="compositionally biased region" description="Acidic residues" evidence="8">
    <location>
        <begin position="134"/>
        <end position="147"/>
    </location>
</feature>
<dbReference type="AlphaFoldDB" id="A0A3F2RRI7"/>
<dbReference type="GO" id="GO:0005682">
    <property type="term" value="C:U5 snRNP"/>
    <property type="evidence" value="ECO:0007669"/>
    <property type="project" value="TreeGrafter"/>
</dbReference>
<protein>
    <recommendedName>
        <fullName evidence="3">Pre-mRNA-splicing factor 18</fullName>
    </recommendedName>
</protein>
<evidence type="ECO:0000256" key="1">
    <source>
        <dbReference type="ARBA" id="ARBA00004123"/>
    </source>
</evidence>
<evidence type="ECO:0000256" key="8">
    <source>
        <dbReference type="SAM" id="MobiDB-lite"/>
    </source>
</evidence>
<reference evidence="12 13" key="1">
    <citation type="submission" date="2018-07" db="EMBL/GenBank/DDBJ databases">
        <title>Genome sequencing of oomycete isolates from Chile give support for New Zealand origin for Phytophthora kernoviae and make available the first Nothophytophthora sp. genome.</title>
        <authorList>
            <person name="Studholme D.J."/>
            <person name="Sanfuentes E."/>
            <person name="Panda P."/>
            <person name="Hill R."/>
            <person name="Sambles C."/>
            <person name="Grant M."/>
            <person name="Williams N.M."/>
            <person name="Mcdougal R.L."/>
        </authorList>
    </citation>
    <scope>NUCLEOTIDE SEQUENCE [LARGE SCALE GENOMIC DNA]</scope>
    <source>
        <strain evidence="11">Chile6</strain>
        <strain evidence="10">Chile7</strain>
    </source>
</reference>
<comment type="similarity">
    <text evidence="2">Belongs to the PRP18 family.</text>
</comment>
<evidence type="ECO:0000256" key="5">
    <source>
        <dbReference type="ARBA" id="ARBA00022728"/>
    </source>
</evidence>
<dbReference type="GO" id="GO:0000350">
    <property type="term" value="P:generation of catalytic spliceosome for second transesterification step"/>
    <property type="evidence" value="ECO:0007669"/>
    <property type="project" value="TreeGrafter"/>
</dbReference>
<dbReference type="PANTHER" id="PTHR13007">
    <property type="entry name" value="PRE-MRNA SPLICING FACTOR-RELATED"/>
    <property type="match status" value="1"/>
</dbReference>
<dbReference type="GO" id="GO:0046540">
    <property type="term" value="C:U4/U6 x U5 tri-snRNP complex"/>
    <property type="evidence" value="ECO:0007669"/>
    <property type="project" value="TreeGrafter"/>
</dbReference>
<dbReference type="Gene3D" id="1.20.940.10">
    <property type="entry name" value="Functional domain of the splicing factor Prp18"/>
    <property type="match status" value="1"/>
</dbReference>
<dbReference type="Pfam" id="PF08799">
    <property type="entry name" value="PRP4"/>
    <property type="match status" value="1"/>
</dbReference>
<dbReference type="InterPro" id="IPR014906">
    <property type="entry name" value="PRP4-like"/>
</dbReference>
<evidence type="ECO:0000256" key="2">
    <source>
        <dbReference type="ARBA" id="ARBA00008137"/>
    </source>
</evidence>
<evidence type="ECO:0000313" key="11">
    <source>
        <dbReference type="EMBL" id="RLN62829.1"/>
    </source>
</evidence>
<comment type="subcellular location">
    <subcellularLocation>
        <location evidence="1">Nucleus</location>
    </subcellularLocation>
</comment>
<feature type="region of interest" description="Disordered" evidence="8">
    <location>
        <begin position="107"/>
        <end position="175"/>
    </location>
</feature>
<dbReference type="EMBL" id="MBDO02000111">
    <property type="protein sequence ID" value="RLN62829.1"/>
    <property type="molecule type" value="Genomic_DNA"/>
</dbReference>
<dbReference type="PANTHER" id="PTHR13007:SF19">
    <property type="entry name" value="PRE-MRNA-SPLICING FACTOR 18"/>
    <property type="match status" value="1"/>
</dbReference>
<dbReference type="Gene3D" id="4.10.280.110">
    <property type="entry name" value="Pre-mRNA processing factor 4 domain"/>
    <property type="match status" value="1"/>
</dbReference>
<evidence type="ECO:0000313" key="13">
    <source>
        <dbReference type="Proteomes" id="UP000284657"/>
    </source>
</evidence>
<evidence type="ECO:0000313" key="12">
    <source>
        <dbReference type="Proteomes" id="UP000277300"/>
    </source>
</evidence>
<dbReference type="SMART" id="SM00500">
    <property type="entry name" value="SFM"/>
    <property type="match status" value="1"/>
</dbReference>
<feature type="compositionally biased region" description="Basic and acidic residues" evidence="8">
    <location>
        <begin position="107"/>
        <end position="119"/>
    </location>
</feature>
<feature type="region of interest" description="Disordered" evidence="8">
    <location>
        <begin position="8"/>
        <end position="72"/>
    </location>
</feature>
<proteinExistence type="inferred from homology"/>
<dbReference type="FunFam" id="1.20.940.10:FF:000013">
    <property type="entry name" value="Pre-mRNA-splicing factor 18"/>
    <property type="match status" value="1"/>
</dbReference>
<keyword evidence="7" id="KW-0539">Nucleus</keyword>
<feature type="compositionally biased region" description="Basic and acidic residues" evidence="8">
    <location>
        <begin position="157"/>
        <end position="166"/>
    </location>
</feature>
<evidence type="ECO:0000256" key="4">
    <source>
        <dbReference type="ARBA" id="ARBA00022664"/>
    </source>
</evidence>
<evidence type="ECO:0000256" key="7">
    <source>
        <dbReference type="ARBA" id="ARBA00023242"/>
    </source>
</evidence>
<feature type="compositionally biased region" description="Basic and acidic residues" evidence="8">
    <location>
        <begin position="11"/>
        <end position="35"/>
    </location>
</feature>
<dbReference type="Proteomes" id="UP000277300">
    <property type="component" value="Unassembled WGS sequence"/>
</dbReference>
<dbReference type="Pfam" id="PF02840">
    <property type="entry name" value="Prp18"/>
    <property type="match status" value="1"/>
</dbReference>
<evidence type="ECO:0000256" key="3">
    <source>
        <dbReference type="ARBA" id="ARBA00018242"/>
    </source>
</evidence>
<keyword evidence="5" id="KW-0747">Spliceosome</keyword>
<dbReference type="SUPFAM" id="SSF158230">
    <property type="entry name" value="PRP4-like"/>
    <property type="match status" value="1"/>
</dbReference>
<dbReference type="SUPFAM" id="SSF47938">
    <property type="entry name" value="Functional domain of the splicing factor Prp18"/>
    <property type="match status" value="1"/>
</dbReference>
<keyword evidence="4" id="KW-0507">mRNA processing</keyword>
<organism evidence="11 12">
    <name type="scientific">Phytophthora kernoviae</name>
    <dbReference type="NCBI Taxonomy" id="325452"/>
    <lineage>
        <taxon>Eukaryota</taxon>
        <taxon>Sar</taxon>
        <taxon>Stramenopiles</taxon>
        <taxon>Oomycota</taxon>
        <taxon>Peronosporomycetes</taxon>
        <taxon>Peronosporales</taxon>
        <taxon>Peronosporaceae</taxon>
        <taxon>Phytophthora</taxon>
    </lineage>
</organism>
<name>A0A3F2RRI7_9STRA</name>
<gene>
    <name evidence="10" type="ORF">BBJ29_006856</name>
    <name evidence="11" type="ORF">BBP00_00004524</name>
</gene>
<dbReference type="Proteomes" id="UP000284657">
    <property type="component" value="Unassembled WGS sequence"/>
</dbReference>
<evidence type="ECO:0000313" key="10">
    <source>
        <dbReference type="EMBL" id="RLN55018.1"/>
    </source>
</evidence>
<sequence>MEALMRVMAAKKREVSAVQEKKNSKKEKYMRRAEVESLLEEDADKSEAESATKKRKLDQNEALTQDHNLDMRRRLRELGEPITLFGENMKTRMARLRRAEIDAAAKREDNLGGGHDVRNRFVGGHNGEQREQMDTADDAAEDAEEFETQTSTSGGSKSDKRTKKDTEEDTKEEQDSDKMVYRFFKGMLQKWEKELASRPDHVKRTAQGKIAVRTMKQCKDYIRPLFKLCKQRQVPPDILPNLVNIVKFCQQGEFVQANDAYIKLAIGNAAWPIGVTMVGIHERTGREKINSNKQAHVMNNESQRKYLTSVKRLMSYAQSISNVLPSKRVL</sequence>
<keyword evidence="6" id="KW-0508">mRNA splicing</keyword>
<dbReference type="InterPro" id="IPR004098">
    <property type="entry name" value="Prp18"/>
</dbReference>